<dbReference type="InterPro" id="IPR037191">
    <property type="entry name" value="VPS9_dom_sf"/>
</dbReference>
<proteinExistence type="predicted"/>
<dbReference type="PROSITE" id="PS51205">
    <property type="entry name" value="VPS9"/>
    <property type="match status" value="1"/>
</dbReference>
<dbReference type="SUPFAM" id="SSF109993">
    <property type="entry name" value="VPS9 domain"/>
    <property type="match status" value="1"/>
</dbReference>
<dbReference type="SUPFAM" id="SSF46934">
    <property type="entry name" value="UBA-like"/>
    <property type="match status" value="1"/>
</dbReference>
<dbReference type="CDD" id="cd14369">
    <property type="entry name" value="CUE_VPS9_like"/>
    <property type="match status" value="1"/>
</dbReference>
<dbReference type="GO" id="GO:0031267">
    <property type="term" value="F:small GTPase binding"/>
    <property type="evidence" value="ECO:0007669"/>
    <property type="project" value="TreeGrafter"/>
</dbReference>
<accession>A0A4P9ZGR1</accession>
<dbReference type="InterPro" id="IPR041545">
    <property type="entry name" value="DUF5601"/>
</dbReference>
<dbReference type="Pfam" id="PF02204">
    <property type="entry name" value="VPS9"/>
    <property type="match status" value="1"/>
</dbReference>
<dbReference type="GO" id="GO:0016192">
    <property type="term" value="P:vesicle-mediated transport"/>
    <property type="evidence" value="ECO:0007669"/>
    <property type="project" value="InterPro"/>
</dbReference>
<dbReference type="GO" id="GO:0030139">
    <property type="term" value="C:endocytic vesicle"/>
    <property type="evidence" value="ECO:0007669"/>
    <property type="project" value="TreeGrafter"/>
</dbReference>
<dbReference type="InterPro" id="IPR041804">
    <property type="entry name" value="Vps9_CUE"/>
</dbReference>
<dbReference type="GO" id="GO:0005829">
    <property type="term" value="C:cytosol"/>
    <property type="evidence" value="ECO:0007669"/>
    <property type="project" value="TreeGrafter"/>
</dbReference>
<dbReference type="GO" id="GO:0005085">
    <property type="term" value="F:guanyl-nucleotide exchange factor activity"/>
    <property type="evidence" value="ECO:0007669"/>
    <property type="project" value="InterPro"/>
</dbReference>
<dbReference type="Gene3D" id="1.10.246.120">
    <property type="match status" value="1"/>
</dbReference>
<dbReference type="InterPro" id="IPR045046">
    <property type="entry name" value="Vps9-like"/>
</dbReference>
<dbReference type="OrthoDB" id="300289at2759"/>
<dbReference type="Gene3D" id="1.20.1050.80">
    <property type="entry name" value="VPS9 domain"/>
    <property type="match status" value="1"/>
</dbReference>
<name>A0A4P9ZGR1_9ASCO</name>
<dbReference type="PANTHER" id="PTHR23101:SF25">
    <property type="entry name" value="GTPASE-ACTIVATING PROTEIN AND VPS9 DOMAIN-CONTAINING PROTEIN 1"/>
    <property type="match status" value="1"/>
</dbReference>
<gene>
    <name evidence="2" type="ORF">METBISCDRAFT_12281</name>
</gene>
<dbReference type="Pfam" id="PF18151">
    <property type="entry name" value="DUF5601"/>
    <property type="match status" value="1"/>
</dbReference>
<sequence length="412" mass="46810">MHKGSLSRVSSYVDPKEQHQLSHWPFDFNIFLDHLKTKTAEPIVRYTKSFLASFTRQANHMNSAQMMKAVGDFQEFISSKFMEYPPFLNMDESDLENSREGIEKLIMNCLYDSCFSPASVQKHGQSAPAFMLDDLNGDRAFSLQVEKFSWILGVHLDVDLDQLVAQNASSKGGVDYMEHARKQLNKINEYRAPRDKIICVLNACKVIFSLLKVNRTETNADEFIPLLILVILRAKTPNFISNIRYISRFRGSDWLNHGETSYYLSTIEAAVNFIQDIKLEDLTIEESHYNAHMEAWEADLRQKNAHLLLPIPQHGAVEQPERQAMAPSSVLMTSARILGKSLSSFLSLPSSEFLESQLSSRAGPTEDDIDRAFNQLTEIFSELDQGVLRDVIIMNNGDFNRSLDACLQLVGE</sequence>
<evidence type="ECO:0000313" key="3">
    <source>
        <dbReference type="Proteomes" id="UP000268321"/>
    </source>
</evidence>
<dbReference type="AlphaFoldDB" id="A0A4P9ZGR1"/>
<protein>
    <recommendedName>
        <fullName evidence="1">VPS9 domain-containing protein</fullName>
    </recommendedName>
</protein>
<evidence type="ECO:0000259" key="1">
    <source>
        <dbReference type="PROSITE" id="PS51205"/>
    </source>
</evidence>
<dbReference type="InterPro" id="IPR003123">
    <property type="entry name" value="VPS9"/>
</dbReference>
<dbReference type="PANTHER" id="PTHR23101">
    <property type="entry name" value="RAB GDP/GTP EXCHANGE FACTOR"/>
    <property type="match status" value="1"/>
</dbReference>
<dbReference type="EMBL" id="ML004432">
    <property type="protein sequence ID" value="RKP32286.1"/>
    <property type="molecule type" value="Genomic_DNA"/>
</dbReference>
<dbReference type="Gene3D" id="1.10.8.10">
    <property type="entry name" value="DNA helicase RuvA subunit, C-terminal domain"/>
    <property type="match status" value="1"/>
</dbReference>
<organism evidence="2 3">
    <name type="scientific">Metschnikowia bicuspidata</name>
    <dbReference type="NCBI Taxonomy" id="27322"/>
    <lineage>
        <taxon>Eukaryota</taxon>
        <taxon>Fungi</taxon>
        <taxon>Dikarya</taxon>
        <taxon>Ascomycota</taxon>
        <taxon>Saccharomycotina</taxon>
        <taxon>Pichiomycetes</taxon>
        <taxon>Metschnikowiaceae</taxon>
        <taxon>Metschnikowia</taxon>
    </lineage>
</organism>
<dbReference type="Proteomes" id="UP000268321">
    <property type="component" value="Unassembled WGS sequence"/>
</dbReference>
<dbReference type="InterPro" id="IPR009060">
    <property type="entry name" value="UBA-like_sf"/>
</dbReference>
<keyword evidence="3" id="KW-1185">Reference proteome</keyword>
<feature type="domain" description="VPS9" evidence="1">
    <location>
        <begin position="135"/>
        <end position="283"/>
    </location>
</feature>
<dbReference type="SMART" id="SM00167">
    <property type="entry name" value="VPS9"/>
    <property type="match status" value="1"/>
</dbReference>
<evidence type="ECO:0000313" key="2">
    <source>
        <dbReference type="EMBL" id="RKP32286.1"/>
    </source>
</evidence>
<reference evidence="3" key="1">
    <citation type="journal article" date="2018" name="Nat. Microbiol.">
        <title>Leveraging single-cell genomics to expand the fungal tree of life.</title>
        <authorList>
            <person name="Ahrendt S.R."/>
            <person name="Quandt C.A."/>
            <person name="Ciobanu D."/>
            <person name="Clum A."/>
            <person name="Salamov A."/>
            <person name="Andreopoulos B."/>
            <person name="Cheng J.F."/>
            <person name="Woyke T."/>
            <person name="Pelin A."/>
            <person name="Henrissat B."/>
            <person name="Reynolds N.K."/>
            <person name="Benny G.L."/>
            <person name="Smith M.E."/>
            <person name="James T.Y."/>
            <person name="Grigoriev I.V."/>
        </authorList>
    </citation>
    <scope>NUCLEOTIDE SEQUENCE [LARGE SCALE GENOMIC DNA]</scope>
    <source>
        <strain evidence="3">Baker2002</strain>
    </source>
</reference>